<organism evidence="1">
    <name type="scientific">Escherichia coli</name>
    <dbReference type="NCBI Taxonomy" id="562"/>
    <lineage>
        <taxon>Bacteria</taxon>
        <taxon>Pseudomonadati</taxon>
        <taxon>Pseudomonadota</taxon>
        <taxon>Gammaproteobacteria</taxon>
        <taxon>Enterobacterales</taxon>
        <taxon>Enterobacteriaceae</taxon>
        <taxon>Escherichia</taxon>
    </lineage>
</organism>
<dbReference type="InterPro" id="IPR009610">
    <property type="entry name" value="CbtA_toxin"/>
</dbReference>
<reference evidence="1" key="1">
    <citation type="journal article" date="1999" name="J. Bacteriol.">
        <title>Genetic organization of the Escherichia coli K10 capsule gene cluster: identification and characterization of two conserved regions in group III capsule gene clusters encoding polysaccharide transport functions.</title>
        <authorList>
            <person name="Clarke B.R."/>
            <person name="Pearce R."/>
            <person name="Roberts I.S."/>
        </authorList>
    </citation>
    <scope>NUCLEOTIDE SEQUENCE</scope>
    <source>
        <strain evidence="1">D1114</strain>
    </source>
</reference>
<evidence type="ECO:0000313" key="1">
    <source>
        <dbReference type="EMBL" id="AAD32186.1"/>
    </source>
</evidence>
<dbReference type="EMBL" id="AF127177">
    <property type="protein sequence ID" value="AAD32186.1"/>
    <property type="molecule type" value="Genomic_DNA"/>
</dbReference>
<protein>
    <submittedName>
        <fullName evidence="1">PH03</fullName>
    </submittedName>
</protein>
<sequence length="80" mass="9083">MTHRSWMNTLLNSILRQAFHCVYAVNFLVEKYSLVRTDQPGFSAGTSSQLINSIDILRAPRATGLMTRHNYRTVNNITLG</sequence>
<dbReference type="Pfam" id="PF06755">
    <property type="entry name" value="CbtA_toxin"/>
    <property type="match status" value="1"/>
</dbReference>
<dbReference type="AlphaFoldDB" id="Q9X5P1"/>
<accession>Q9X5P1</accession>
<proteinExistence type="predicted"/>
<name>Q9X5P1_ECOLX</name>